<feature type="transmembrane region" description="Helical" evidence="8">
    <location>
        <begin position="200"/>
        <end position="220"/>
    </location>
</feature>
<organism evidence="9 10">
    <name type="scientific">Lampropedia hyalina DSM 16112</name>
    <dbReference type="NCBI Taxonomy" id="1122156"/>
    <lineage>
        <taxon>Bacteria</taxon>
        <taxon>Pseudomonadati</taxon>
        <taxon>Pseudomonadota</taxon>
        <taxon>Betaproteobacteria</taxon>
        <taxon>Burkholderiales</taxon>
        <taxon>Comamonadaceae</taxon>
        <taxon>Lampropedia</taxon>
    </lineage>
</organism>
<keyword evidence="1 8" id="KW-0813">Transport</keyword>
<keyword evidence="5 8" id="KW-0406">Ion transport</keyword>
<feature type="transmembrane region" description="Helical" evidence="8">
    <location>
        <begin position="93"/>
        <end position="111"/>
    </location>
</feature>
<evidence type="ECO:0000256" key="7">
    <source>
        <dbReference type="ARBA" id="ARBA00023211"/>
    </source>
</evidence>
<accession>A0A1M5EWT4</accession>
<evidence type="ECO:0000256" key="6">
    <source>
        <dbReference type="ARBA" id="ARBA00023136"/>
    </source>
</evidence>
<name>A0A1M5EWT4_9BURK</name>
<dbReference type="GO" id="GO:0005886">
    <property type="term" value="C:plasma membrane"/>
    <property type="evidence" value="ECO:0007669"/>
    <property type="project" value="UniProtKB-SubCell"/>
</dbReference>
<evidence type="ECO:0000256" key="4">
    <source>
        <dbReference type="ARBA" id="ARBA00022989"/>
    </source>
</evidence>
<dbReference type="InterPro" id="IPR022929">
    <property type="entry name" value="Put_MntP"/>
</dbReference>
<dbReference type="Proteomes" id="UP000184327">
    <property type="component" value="Unassembled WGS sequence"/>
</dbReference>
<evidence type="ECO:0000313" key="9">
    <source>
        <dbReference type="EMBL" id="SHF83688.1"/>
    </source>
</evidence>
<keyword evidence="6 8" id="KW-0472">Membrane</keyword>
<feature type="transmembrane region" description="Helical" evidence="8">
    <location>
        <begin position="167"/>
        <end position="188"/>
    </location>
</feature>
<protein>
    <recommendedName>
        <fullName evidence="8">Putative manganese efflux pump MntP</fullName>
    </recommendedName>
</protein>
<feature type="transmembrane region" description="Helical" evidence="8">
    <location>
        <begin position="139"/>
        <end position="161"/>
    </location>
</feature>
<dbReference type="Pfam" id="PF02659">
    <property type="entry name" value="Mntp"/>
    <property type="match status" value="1"/>
</dbReference>
<feature type="transmembrane region" description="Helical" evidence="8">
    <location>
        <begin position="60"/>
        <end position="81"/>
    </location>
</feature>
<evidence type="ECO:0000256" key="2">
    <source>
        <dbReference type="ARBA" id="ARBA00022475"/>
    </source>
</evidence>
<dbReference type="PANTHER" id="PTHR35529">
    <property type="entry name" value="MANGANESE EFFLUX PUMP MNTP-RELATED"/>
    <property type="match status" value="1"/>
</dbReference>
<proteinExistence type="inferred from homology"/>
<evidence type="ECO:0000256" key="3">
    <source>
        <dbReference type="ARBA" id="ARBA00022692"/>
    </source>
</evidence>
<keyword evidence="7 8" id="KW-0464">Manganese</keyword>
<sequence length="221" mass="22983">MQTRGGTASPLACLGCVWLLYTYTTMSPLSTFFLALAMSTDAFAAAVGKGASMSRHRWSLALKAGLIFGCIEAMTPLLGWLLGKVAAPYVDAWDHWIAFLLLLGLGLHMVWRSLKSSGPDEPAEGTETAGHGATGMRTYLTLALTGMATSIDALAVGVGLAFIDADIFSTAAAIGLATMVMVTIGMMLGRVLRGVVGTRAELLGGVVLIVVGFGILSTHMG</sequence>
<dbReference type="EMBL" id="FQUZ01000046">
    <property type="protein sequence ID" value="SHF83688.1"/>
    <property type="molecule type" value="Genomic_DNA"/>
</dbReference>
<comment type="subcellular location">
    <subcellularLocation>
        <location evidence="8">Cell membrane</location>
        <topology evidence="8">Multi-pass membrane protein</topology>
    </subcellularLocation>
</comment>
<dbReference type="HAMAP" id="MF_01521">
    <property type="entry name" value="MntP_pump"/>
    <property type="match status" value="1"/>
</dbReference>
<keyword evidence="4 8" id="KW-1133">Transmembrane helix</keyword>
<dbReference type="AlphaFoldDB" id="A0A1M5EWT4"/>
<dbReference type="GO" id="GO:0005384">
    <property type="term" value="F:manganese ion transmembrane transporter activity"/>
    <property type="evidence" value="ECO:0007669"/>
    <property type="project" value="UniProtKB-UniRule"/>
</dbReference>
<gene>
    <name evidence="8" type="primary">mntP</name>
    <name evidence="9" type="ORF">SAMN02745117_02686</name>
</gene>
<evidence type="ECO:0000256" key="5">
    <source>
        <dbReference type="ARBA" id="ARBA00023065"/>
    </source>
</evidence>
<dbReference type="PANTHER" id="PTHR35529:SF1">
    <property type="entry name" value="MANGANESE EFFLUX PUMP MNTP-RELATED"/>
    <property type="match status" value="1"/>
</dbReference>
<keyword evidence="2 8" id="KW-1003">Cell membrane</keyword>
<comment type="function">
    <text evidence="8">Probably functions as a manganese efflux pump.</text>
</comment>
<evidence type="ECO:0000313" key="10">
    <source>
        <dbReference type="Proteomes" id="UP000184327"/>
    </source>
</evidence>
<keyword evidence="3 8" id="KW-0812">Transmembrane</keyword>
<evidence type="ECO:0000256" key="8">
    <source>
        <dbReference type="HAMAP-Rule" id="MF_01521"/>
    </source>
</evidence>
<dbReference type="InterPro" id="IPR003810">
    <property type="entry name" value="Mntp/YtaF"/>
</dbReference>
<evidence type="ECO:0000256" key="1">
    <source>
        <dbReference type="ARBA" id="ARBA00022448"/>
    </source>
</evidence>
<reference evidence="9 10" key="1">
    <citation type="submission" date="2016-11" db="EMBL/GenBank/DDBJ databases">
        <authorList>
            <person name="Jaros S."/>
            <person name="Januszkiewicz K."/>
            <person name="Wedrychowicz H."/>
        </authorList>
    </citation>
    <scope>NUCLEOTIDE SEQUENCE [LARGE SCALE GENOMIC DNA]</scope>
    <source>
        <strain evidence="9 10">DSM 16112</strain>
    </source>
</reference>
<keyword evidence="10" id="KW-1185">Reference proteome</keyword>
<comment type="similarity">
    <text evidence="8">Belongs to the MntP (TC 9.B.29) family.</text>
</comment>